<dbReference type="InterPro" id="IPR057670">
    <property type="entry name" value="SH3_retrovirus"/>
</dbReference>
<evidence type="ECO:0000313" key="14">
    <source>
        <dbReference type="EMBL" id="KAH0812616.1"/>
    </source>
</evidence>
<dbReference type="Pfam" id="PF16178">
    <property type="entry name" value="Anoct_dimer"/>
    <property type="match status" value="1"/>
</dbReference>
<feature type="transmembrane region" description="Helical" evidence="10">
    <location>
        <begin position="1012"/>
        <end position="1035"/>
    </location>
</feature>
<feature type="compositionally biased region" description="Acidic residues" evidence="11">
    <location>
        <begin position="1841"/>
        <end position="1855"/>
    </location>
</feature>
<feature type="transmembrane region" description="Helical" evidence="10">
    <location>
        <begin position="862"/>
        <end position="888"/>
    </location>
</feature>
<dbReference type="InterPro" id="IPR025724">
    <property type="entry name" value="GAG-pre-integrase_dom"/>
</dbReference>
<dbReference type="SUPFAM" id="SSF53098">
    <property type="entry name" value="Ribonuclease H-like"/>
    <property type="match status" value="1"/>
</dbReference>
<dbReference type="InterPro" id="IPR012337">
    <property type="entry name" value="RNaseH-like_sf"/>
</dbReference>
<evidence type="ECO:0000256" key="2">
    <source>
        <dbReference type="ARBA" id="ARBA00009671"/>
    </source>
</evidence>
<feature type="domain" description="CCHC-type" evidence="12">
    <location>
        <begin position="1339"/>
        <end position="1356"/>
    </location>
</feature>
<feature type="region of interest" description="Disordered" evidence="11">
    <location>
        <begin position="1353"/>
        <end position="1372"/>
    </location>
</feature>
<dbReference type="PROSITE" id="PS50158">
    <property type="entry name" value="ZF_CCHC"/>
    <property type="match status" value="1"/>
</dbReference>
<feature type="region of interest" description="Disordered" evidence="11">
    <location>
        <begin position="1833"/>
        <end position="1860"/>
    </location>
</feature>
<feature type="region of interest" description="Disordered" evidence="11">
    <location>
        <begin position="176"/>
        <end position="195"/>
    </location>
</feature>
<dbReference type="SUPFAM" id="SSF56672">
    <property type="entry name" value="DNA/RNA polymerases"/>
    <property type="match status" value="1"/>
</dbReference>
<dbReference type="SUPFAM" id="SSF57756">
    <property type="entry name" value="Retrovirus zinc finger-like domains"/>
    <property type="match status" value="1"/>
</dbReference>
<feature type="transmembrane region" description="Helical" evidence="10">
    <location>
        <begin position="736"/>
        <end position="757"/>
    </location>
</feature>
<dbReference type="InterPro" id="IPR001584">
    <property type="entry name" value="Integrase_cat-core"/>
</dbReference>
<dbReference type="Pfam" id="PF04547">
    <property type="entry name" value="Anoctamin"/>
    <property type="match status" value="1"/>
</dbReference>
<dbReference type="InterPro" id="IPR032394">
    <property type="entry name" value="Anoct_dimer"/>
</dbReference>
<dbReference type="InterPro" id="IPR001878">
    <property type="entry name" value="Znf_CCHC"/>
</dbReference>
<dbReference type="PANTHER" id="PTHR12308:SF83">
    <property type="entry name" value="ANOCTAMIN"/>
    <property type="match status" value="1"/>
</dbReference>
<feature type="transmembrane region" description="Helical" evidence="10">
    <location>
        <begin position="647"/>
        <end position="670"/>
    </location>
</feature>
<feature type="transmembrane region" description="Helical" evidence="10">
    <location>
        <begin position="690"/>
        <end position="716"/>
    </location>
</feature>
<dbReference type="InterPro" id="IPR013103">
    <property type="entry name" value="RVT_2"/>
</dbReference>
<feature type="compositionally biased region" description="Polar residues" evidence="11">
    <location>
        <begin position="202"/>
        <end position="217"/>
    </location>
</feature>
<evidence type="ECO:0000256" key="5">
    <source>
        <dbReference type="ARBA" id="ARBA00022750"/>
    </source>
</evidence>
<evidence type="ECO:0000256" key="11">
    <source>
        <dbReference type="SAM" id="MobiDB-lite"/>
    </source>
</evidence>
<dbReference type="InterPro" id="IPR049452">
    <property type="entry name" value="Anoctamin_TM"/>
</dbReference>
<evidence type="ECO:0000313" key="15">
    <source>
        <dbReference type="Proteomes" id="UP000719412"/>
    </source>
</evidence>
<proteinExistence type="inferred from homology"/>
<sequence length="2398" mass="276701">MSLQNSTRLEKIAVTTPRRPTPDSSALIANREKNKENHEEKKRNDVDENGFVSVMPLERTKENAEKNVSFNTSMSAPLLRQSCGQEEFIMSPVPSTQDGKSKFHKKRVATLRHGDSLENDRFMYHPYILSYYEGENGKGQRQPRYRSKLPKQSSDENRDFAAMSVPNLYKSADNLDSEMDTERDFPSALRRPNPRIVIPESSIESQELPNESSQNNCECPKPDNLSCPVSTIYFTDGMRSVDFILVWDAFTEDAVKPEAQEKRKIFEANLAKEGLELEYVPQESNGLNFVKIHAPQEVLRRYGEILKLRMPMREELCKAPREFRQNRLYNATAFIQQIPALHQMRSRTNFLIEEINSQWDKLKSYILVDSDKFPEKNQRFTAIYSRDREYLFDVDSPCFFTPAIHSRIVQFILDRKRFSEKDNDDFAFGIERLLNERVYSAAYPLHDGDLKQSGSVRYLLYNEWTALRKWYRYQPLDYVKDYFGVKIGLYFAWLGFYTHMLLPAAVVGFFCFVYSCLTLYTNKPSEDICNANFTTKMCPLCNDWCNYWDLQETCAHARITYLFDNSTTVFFAIFMSFWAALFLELWKRYSAEITHRWDLTGFDIQEEHPRPQYLARLAHVKRQEINVVTNIEEPHVPFWRLRVPITIFSFSVVMLLVTMALATVVAIVVYRMSMLFSLRVYADQVDNSSAILFTTCTAACINLVCIVIFNWIYNYVAEYLTEFELLRTQTEFDDSLTLKIYLLQFVNYYASIFYIAFFKGKFVGSPKEYHMLFGYRQEECGPGGCLTELCIQLAIIMVGKQAMNTVLEMLFPLFFKWLNTIKVKTGLSKDQSCKGARPQWLKDYKLVEWGPRSLFPEYLEMVLQYGFVTIFVAAFPLAPFFALLNNVLEMRLDARKLITFYRRPVGQRVRDIGVWYRILDSIGKLSVVTNGFIIAFTSEFIPRLIYSMYFSEDHSLKGYLNFTLSYFNTSHFQNESYPRKHNSEEICRYPDFREPPWSPNRYEKTVTYWHILAARLAFVVVFENIVTFIIIIIKWCIPDIPGDLKDRIRREAYITNEIIIKQETIRAQHGYLYPSPTMHRELINNIRECPATPEQWDRPKPTMDFKAHVEKLEGNANWTKWRRQMELLLRHNDVFELITGEKSFPQKPAEGASTTERSTYEATLKAVQKSDALAQLILVSSMNDANVDLTATCETAKDTWEKLLSVYEQSSGQRLDRLMEQFFSCEKNPTENVTAHVARLQRNFREMNDELKRVAQTELPELLLMSRVMSTLPAEYFEFKSVWESVPLTERTINKLTERLRLIEMRLPSKASGDLSAFIVKGGEKKVHAKKEKSEKPERKCFKCHQPGHIAKNCPNKKATANSDVREKKGANTSRAEGDAFVSVFDEIAESEMWLADSGASAHMTRNRNYFVNYTPFAAPKVICVGNNEKILAYGCGQINVEMNVGNSTWHQNHLNNVWFVPDIGRNLMSVGQTISNGFTFEANDKGCCFKKNGSVRLTGNKWQNGLYALKMRVCEPISTAKVFVASSSETLQLWHERLCHQNKKHVVKFLKQKGIEIQSDEEFCEGCVYGKQHRASFKPRKNRPEKAGKQIHADVCGPMQQESLGGAKYFVCFKDDFSKYRQVFFLKNKSEVAASLKTFLNQATTAGHRIEEFVSDGGKEFDNAQVRDILQSKGITFRKTMPYSPEQNGGAERENRTIVESARTIIHAKNLPIKLWAEAVNTSVYVLNRTGPTPVQNKTPFELWFNKDSVNNLEHLRVFGTKCFVHVPKQQRRKWDKKSVEARLVGYCGEKDGFRVWTEHDNKVTISRDVVFADEKLIPSKTELIVRNEEKLEEARSDEVETTNESESEAEIDSEECRSVREKRKTRLPTLFKDYVMLAEYEEPDSYNSAMQTDQAEKWKNAMDDEIASLAENDTWELVDVPPGTKVIGCRWVLRIKTKADGSVDRFKARLVAKGYSQELGVDYNETFSPVARFDTVRAILSVSALEKFELLQFDVKTAFLNGMLQEEVFMMQPEGYDDGTSKVCRLNRSLYGLKQAPRCWNERLVKFMKKRNFQCSNADPCLFVRVKDNERLIVAIYVDDGLLAGNNEKGLLSFVNELQHEFKITIGPLNSFLGMRVVKMNDHSVFIGQDGYTMKILKRFEMVNSNPVATPCERNIWDENSPTLDRAVPFREAVGSLMYLATATRPDIAYAVSLVSEHLENPKQQHWTAVKRILRYLKGTLTFGLFYVADSENRQFQAFSDADYAGDPKTRRSRTGVVCINAGAAITWMSQKQRSVVLSTTEAEYVAGSEGAKEAIWLNRVMSEITATREIPILFMDNASAIKLSKNPEFHKRSKHIDIKQHFIREKVLNGDLQVAHVDGTNQTADIMTKPLLKTRFTQLRDKLGLINFKKVVCQN</sequence>
<reference evidence="14" key="2">
    <citation type="submission" date="2021-08" db="EMBL/GenBank/DDBJ databases">
        <authorList>
            <person name="Eriksson T."/>
        </authorList>
    </citation>
    <scope>NUCLEOTIDE SEQUENCE</scope>
    <source>
        <strain evidence="14">Stoneville</strain>
        <tissue evidence="14">Whole head</tissue>
    </source>
</reference>
<evidence type="ECO:0000256" key="7">
    <source>
        <dbReference type="ARBA" id="ARBA00023136"/>
    </source>
</evidence>
<evidence type="ECO:0000256" key="1">
    <source>
        <dbReference type="ARBA" id="ARBA00004651"/>
    </source>
</evidence>
<keyword evidence="15" id="KW-1185">Reference proteome</keyword>
<feature type="region of interest" description="Disordered" evidence="11">
    <location>
        <begin position="201"/>
        <end position="220"/>
    </location>
</feature>
<evidence type="ECO:0000256" key="3">
    <source>
        <dbReference type="ARBA" id="ARBA00022475"/>
    </source>
</evidence>
<comment type="caution">
    <text evidence="14">The sequence shown here is derived from an EMBL/GenBank/DDBJ whole genome shotgun (WGS) entry which is preliminary data.</text>
</comment>
<dbReference type="Pfam" id="PF07727">
    <property type="entry name" value="RVT_2"/>
    <property type="match status" value="1"/>
</dbReference>
<dbReference type="Proteomes" id="UP000719412">
    <property type="component" value="Unassembled WGS sequence"/>
</dbReference>
<dbReference type="GO" id="GO:0005886">
    <property type="term" value="C:plasma membrane"/>
    <property type="evidence" value="ECO:0007669"/>
    <property type="project" value="UniProtKB-SubCell"/>
</dbReference>
<dbReference type="InterPro" id="IPR007632">
    <property type="entry name" value="Anoctamin"/>
</dbReference>
<dbReference type="SMART" id="SM00343">
    <property type="entry name" value="ZnF_C2HC"/>
    <property type="match status" value="1"/>
</dbReference>
<dbReference type="Pfam" id="PF22936">
    <property type="entry name" value="Pol_BBD"/>
    <property type="match status" value="1"/>
</dbReference>
<name>A0A8J6LGS5_TENMO</name>
<dbReference type="Pfam" id="PF00098">
    <property type="entry name" value="zf-CCHC"/>
    <property type="match status" value="1"/>
</dbReference>
<feature type="region of interest" description="Disordered" evidence="11">
    <location>
        <begin position="1"/>
        <end position="50"/>
    </location>
</feature>
<feature type="compositionally biased region" description="Basic and acidic residues" evidence="11">
    <location>
        <begin position="30"/>
        <end position="46"/>
    </location>
</feature>
<evidence type="ECO:0000259" key="12">
    <source>
        <dbReference type="PROSITE" id="PS50158"/>
    </source>
</evidence>
<dbReference type="GO" id="GO:0004190">
    <property type="term" value="F:aspartic-type endopeptidase activity"/>
    <property type="evidence" value="ECO:0007669"/>
    <property type="project" value="UniProtKB-KW"/>
</dbReference>
<evidence type="ECO:0000256" key="4">
    <source>
        <dbReference type="ARBA" id="ARBA00022692"/>
    </source>
</evidence>
<dbReference type="PROSITE" id="PS50994">
    <property type="entry name" value="INTEGRASE"/>
    <property type="match status" value="1"/>
</dbReference>
<dbReference type="GO" id="GO:0005254">
    <property type="term" value="F:chloride channel activity"/>
    <property type="evidence" value="ECO:0007669"/>
    <property type="project" value="TreeGrafter"/>
</dbReference>
<keyword evidence="9" id="KW-0862">Zinc</keyword>
<dbReference type="Gene3D" id="3.30.420.10">
    <property type="entry name" value="Ribonuclease H-like superfamily/Ribonuclease H"/>
    <property type="match status" value="1"/>
</dbReference>
<organism evidence="14 15">
    <name type="scientific">Tenebrio molitor</name>
    <name type="common">Yellow mealworm beetle</name>
    <dbReference type="NCBI Taxonomy" id="7067"/>
    <lineage>
        <taxon>Eukaryota</taxon>
        <taxon>Metazoa</taxon>
        <taxon>Ecdysozoa</taxon>
        <taxon>Arthropoda</taxon>
        <taxon>Hexapoda</taxon>
        <taxon>Insecta</taxon>
        <taxon>Pterygota</taxon>
        <taxon>Neoptera</taxon>
        <taxon>Endopterygota</taxon>
        <taxon>Coleoptera</taxon>
        <taxon>Polyphaga</taxon>
        <taxon>Cucujiformia</taxon>
        <taxon>Tenebrionidae</taxon>
        <taxon>Tenebrio</taxon>
    </lineage>
</organism>
<dbReference type="EMBL" id="JABDTM020025908">
    <property type="protein sequence ID" value="KAH0812616.1"/>
    <property type="molecule type" value="Genomic_DNA"/>
</dbReference>
<dbReference type="GO" id="GO:0042575">
    <property type="term" value="C:DNA polymerase complex"/>
    <property type="evidence" value="ECO:0007669"/>
    <property type="project" value="UniProtKB-ARBA"/>
</dbReference>
<comment type="subcellular location">
    <subcellularLocation>
        <location evidence="1">Cell membrane</location>
        <topology evidence="1">Multi-pass membrane protein</topology>
    </subcellularLocation>
    <subcellularLocation>
        <location evidence="10">Membrane</location>
        <topology evidence="10">Multi-pass membrane protein</topology>
    </subcellularLocation>
</comment>
<dbReference type="InterPro" id="IPR043502">
    <property type="entry name" value="DNA/RNA_pol_sf"/>
</dbReference>
<dbReference type="CDD" id="cd09272">
    <property type="entry name" value="RNase_HI_RT_Ty1"/>
    <property type="match status" value="1"/>
</dbReference>
<dbReference type="Pfam" id="PF14223">
    <property type="entry name" value="Retrotran_gag_2"/>
    <property type="match status" value="1"/>
</dbReference>
<keyword evidence="3" id="KW-1003">Cell membrane</keyword>
<feature type="domain" description="Integrase catalytic" evidence="13">
    <location>
        <begin position="1581"/>
        <end position="1749"/>
    </location>
</feature>
<dbReference type="Pfam" id="PF13976">
    <property type="entry name" value="gag_pre-integrs"/>
    <property type="match status" value="1"/>
</dbReference>
<reference evidence="14" key="1">
    <citation type="journal article" date="2020" name="J Insects Food Feed">
        <title>The yellow mealworm (Tenebrio molitor) genome: a resource for the emerging insects as food and feed industry.</title>
        <authorList>
            <person name="Eriksson T."/>
            <person name="Andere A."/>
            <person name="Kelstrup H."/>
            <person name="Emery V."/>
            <person name="Picard C."/>
        </authorList>
    </citation>
    <scope>NUCLEOTIDE SEQUENCE</scope>
    <source>
        <strain evidence="14">Stoneville</strain>
        <tissue evidence="14">Whole head</tissue>
    </source>
</reference>
<keyword evidence="8" id="KW-0325">Glycoprotein</keyword>
<accession>A0A8J6LGS5</accession>
<dbReference type="GO" id="GO:0008270">
    <property type="term" value="F:zinc ion binding"/>
    <property type="evidence" value="ECO:0007669"/>
    <property type="project" value="UniProtKB-KW"/>
</dbReference>
<dbReference type="GO" id="GO:0046983">
    <property type="term" value="F:protein dimerization activity"/>
    <property type="evidence" value="ECO:0007669"/>
    <property type="project" value="InterPro"/>
</dbReference>
<feature type="region of interest" description="Disordered" evidence="11">
    <location>
        <begin position="134"/>
        <end position="158"/>
    </location>
</feature>
<feature type="transmembrane region" description="Helical" evidence="10">
    <location>
        <begin position="568"/>
        <end position="586"/>
    </location>
</feature>
<keyword evidence="7 10" id="KW-0472">Membrane</keyword>
<keyword evidence="4 10" id="KW-0812">Transmembrane</keyword>
<evidence type="ECO:0000256" key="8">
    <source>
        <dbReference type="ARBA" id="ARBA00023180"/>
    </source>
</evidence>
<keyword evidence="9" id="KW-0479">Metal-binding</keyword>
<dbReference type="InterPro" id="IPR054722">
    <property type="entry name" value="PolX-like_BBD"/>
</dbReference>
<dbReference type="GO" id="GO:0003676">
    <property type="term" value="F:nucleic acid binding"/>
    <property type="evidence" value="ECO:0007669"/>
    <property type="project" value="InterPro"/>
</dbReference>
<dbReference type="InterPro" id="IPR036397">
    <property type="entry name" value="RNaseH_sf"/>
</dbReference>
<keyword evidence="5" id="KW-0064">Aspartyl protease</keyword>
<keyword evidence="9" id="KW-0863">Zinc-finger</keyword>
<comment type="similarity">
    <text evidence="2 10">Belongs to the anoctamin family.</text>
</comment>
<evidence type="ECO:0000259" key="13">
    <source>
        <dbReference type="PROSITE" id="PS50994"/>
    </source>
</evidence>
<keyword evidence="5" id="KW-0645">Protease</keyword>
<dbReference type="Gene3D" id="4.10.60.10">
    <property type="entry name" value="Zinc finger, CCHC-type"/>
    <property type="match status" value="1"/>
</dbReference>
<dbReference type="InterPro" id="IPR036875">
    <property type="entry name" value="Znf_CCHC_sf"/>
</dbReference>
<evidence type="ECO:0000256" key="9">
    <source>
        <dbReference type="PROSITE-ProRule" id="PRU00047"/>
    </source>
</evidence>
<evidence type="ECO:0000256" key="10">
    <source>
        <dbReference type="RuleBase" id="RU280814"/>
    </source>
</evidence>
<feature type="transmembrane region" description="Helical" evidence="10">
    <location>
        <begin position="490"/>
        <end position="515"/>
    </location>
</feature>
<dbReference type="GO" id="GO:0071897">
    <property type="term" value="P:DNA biosynthetic process"/>
    <property type="evidence" value="ECO:0007669"/>
    <property type="project" value="UniProtKB-ARBA"/>
</dbReference>
<dbReference type="GO" id="GO:0015074">
    <property type="term" value="P:DNA integration"/>
    <property type="evidence" value="ECO:0007669"/>
    <property type="project" value="InterPro"/>
</dbReference>
<protein>
    <recommendedName>
        <fullName evidence="10">Anoctamin</fullName>
    </recommendedName>
</protein>
<gene>
    <name evidence="14" type="ORF">GEV33_010173</name>
</gene>
<dbReference type="Pfam" id="PF25597">
    <property type="entry name" value="SH3_retrovirus"/>
    <property type="match status" value="1"/>
</dbReference>
<keyword evidence="5" id="KW-0378">Hydrolase</keyword>
<dbReference type="PANTHER" id="PTHR12308">
    <property type="entry name" value="ANOCTAMIN"/>
    <property type="match status" value="1"/>
</dbReference>
<comment type="caution">
    <text evidence="10">Lacks conserved residue(s) required for the propagation of feature annotation.</text>
</comment>
<evidence type="ECO:0000256" key="6">
    <source>
        <dbReference type="ARBA" id="ARBA00022989"/>
    </source>
</evidence>
<keyword evidence="6 10" id="KW-1133">Transmembrane helix</keyword>